<keyword evidence="1" id="KW-0472">Membrane</keyword>
<evidence type="ECO:0000313" key="2">
    <source>
        <dbReference type="EMBL" id="KKL03501.1"/>
    </source>
</evidence>
<evidence type="ECO:0000256" key="1">
    <source>
        <dbReference type="SAM" id="Phobius"/>
    </source>
</evidence>
<protein>
    <submittedName>
        <fullName evidence="2">Uncharacterized protein</fullName>
    </submittedName>
</protein>
<proteinExistence type="predicted"/>
<name>A0A0F9CCU2_9ZZZZ</name>
<feature type="non-terminal residue" evidence="2">
    <location>
        <position position="34"/>
    </location>
</feature>
<keyword evidence="1" id="KW-0812">Transmembrane</keyword>
<dbReference type="EMBL" id="LAZR01044902">
    <property type="protein sequence ID" value="KKL03501.1"/>
    <property type="molecule type" value="Genomic_DNA"/>
</dbReference>
<feature type="transmembrane region" description="Helical" evidence="1">
    <location>
        <begin position="16"/>
        <end position="33"/>
    </location>
</feature>
<comment type="caution">
    <text evidence="2">The sequence shown here is derived from an EMBL/GenBank/DDBJ whole genome shotgun (WGS) entry which is preliminary data.</text>
</comment>
<reference evidence="2" key="1">
    <citation type="journal article" date="2015" name="Nature">
        <title>Complex archaea that bridge the gap between prokaryotes and eukaryotes.</title>
        <authorList>
            <person name="Spang A."/>
            <person name="Saw J.H."/>
            <person name="Jorgensen S.L."/>
            <person name="Zaremba-Niedzwiedzka K."/>
            <person name="Martijn J."/>
            <person name="Lind A.E."/>
            <person name="van Eijk R."/>
            <person name="Schleper C."/>
            <person name="Guy L."/>
            <person name="Ettema T.J."/>
        </authorList>
    </citation>
    <scope>NUCLEOTIDE SEQUENCE</scope>
</reference>
<accession>A0A0F9CCU2</accession>
<dbReference type="AlphaFoldDB" id="A0A0F9CCU2"/>
<gene>
    <name evidence="2" type="ORF">LCGC14_2625510</name>
</gene>
<keyword evidence="1" id="KW-1133">Transmembrane helix</keyword>
<sequence length="34" mass="3768">MYPSPADEQGTKDVKTGLFIGLCFVLFVLLMAYV</sequence>
<organism evidence="2">
    <name type="scientific">marine sediment metagenome</name>
    <dbReference type="NCBI Taxonomy" id="412755"/>
    <lineage>
        <taxon>unclassified sequences</taxon>
        <taxon>metagenomes</taxon>
        <taxon>ecological metagenomes</taxon>
    </lineage>
</organism>